<reference evidence="3" key="1">
    <citation type="submission" date="2020-03" db="EMBL/GenBank/DDBJ databases">
        <title>Draft sequencing of Calidifontibacter sp. DB0510.</title>
        <authorList>
            <person name="Kim D.-U."/>
        </authorList>
    </citation>
    <scope>NUCLEOTIDE SEQUENCE</scope>
    <source>
        <strain evidence="3">DB0510</strain>
    </source>
</reference>
<evidence type="ECO:0000313" key="3">
    <source>
        <dbReference type="EMBL" id="NHN56674.1"/>
    </source>
</evidence>
<organism evidence="3 4">
    <name type="scientific">Metallococcus carri</name>
    <dbReference type="NCBI Taxonomy" id="1656884"/>
    <lineage>
        <taxon>Bacteria</taxon>
        <taxon>Bacillati</taxon>
        <taxon>Actinomycetota</taxon>
        <taxon>Actinomycetes</taxon>
        <taxon>Micrococcales</taxon>
        <taxon>Dermacoccaceae</taxon>
        <taxon>Metallococcus</taxon>
    </lineage>
</organism>
<name>A0A967EB83_9MICO</name>
<gene>
    <name evidence="3" type="ORF">G9U51_12870</name>
</gene>
<keyword evidence="2" id="KW-1133">Transmembrane helix</keyword>
<keyword evidence="2" id="KW-0472">Membrane</keyword>
<protein>
    <submittedName>
        <fullName evidence="3">Uncharacterized protein</fullName>
    </submittedName>
</protein>
<proteinExistence type="predicted"/>
<feature type="region of interest" description="Disordered" evidence="1">
    <location>
        <begin position="44"/>
        <end position="71"/>
    </location>
</feature>
<evidence type="ECO:0000256" key="1">
    <source>
        <dbReference type="SAM" id="MobiDB-lite"/>
    </source>
</evidence>
<sequence length="105" mass="11295">MTGLIVAALMAAAAGYLWFTAARDRREWVSHASQVRLVREWERQQRTAPYDRQAPARPPVTSPYAAPAEAAPPALPPAPGLTRALWGAILLSVALLVLAAEIAAR</sequence>
<dbReference type="EMBL" id="JAAOIV010000009">
    <property type="protein sequence ID" value="NHN56674.1"/>
    <property type="molecule type" value="Genomic_DNA"/>
</dbReference>
<comment type="caution">
    <text evidence="3">The sequence shown here is derived from an EMBL/GenBank/DDBJ whole genome shotgun (WGS) entry which is preliminary data.</text>
</comment>
<keyword evidence="4" id="KW-1185">Reference proteome</keyword>
<dbReference type="RefSeq" id="WP_166197335.1">
    <property type="nucleotide sequence ID" value="NZ_JAAOIV010000009.1"/>
</dbReference>
<keyword evidence="2" id="KW-0812">Transmembrane</keyword>
<feature type="transmembrane region" description="Helical" evidence="2">
    <location>
        <begin position="84"/>
        <end position="104"/>
    </location>
</feature>
<accession>A0A967EB83</accession>
<evidence type="ECO:0000256" key="2">
    <source>
        <dbReference type="SAM" id="Phobius"/>
    </source>
</evidence>
<dbReference type="Proteomes" id="UP000744769">
    <property type="component" value="Unassembled WGS sequence"/>
</dbReference>
<evidence type="ECO:0000313" key="4">
    <source>
        <dbReference type="Proteomes" id="UP000744769"/>
    </source>
</evidence>
<dbReference type="AlphaFoldDB" id="A0A967EB83"/>